<dbReference type="WBParaSite" id="nRc.2.0.1.t15741-RA">
    <property type="protein sequence ID" value="nRc.2.0.1.t15741-RA"/>
    <property type="gene ID" value="nRc.2.0.1.g15741"/>
</dbReference>
<proteinExistence type="predicted"/>
<keyword evidence="1" id="KW-0472">Membrane</keyword>
<evidence type="ECO:0000256" key="1">
    <source>
        <dbReference type="SAM" id="Phobius"/>
    </source>
</evidence>
<feature type="transmembrane region" description="Helical" evidence="1">
    <location>
        <begin position="66"/>
        <end position="86"/>
    </location>
</feature>
<accession>A0A915IPK7</accession>
<name>A0A915IPK7_ROMCU</name>
<sequence>MSFLIGNENKVDKVNEPGGCIKLSNTSCCSDTPHLLPIHYSSSEIVDPLQQQKQSLHFSVVGQSNVSYVIAAIFLIVVIVVVVFQWTSSH</sequence>
<keyword evidence="1" id="KW-1133">Transmembrane helix</keyword>
<protein>
    <submittedName>
        <fullName evidence="3">Transmembrane protein</fullName>
    </submittedName>
</protein>
<dbReference type="AlphaFoldDB" id="A0A915IPK7"/>
<keyword evidence="1" id="KW-0812">Transmembrane</keyword>
<organism evidence="2 3">
    <name type="scientific">Romanomermis culicivorax</name>
    <name type="common">Nematode worm</name>
    <dbReference type="NCBI Taxonomy" id="13658"/>
    <lineage>
        <taxon>Eukaryota</taxon>
        <taxon>Metazoa</taxon>
        <taxon>Ecdysozoa</taxon>
        <taxon>Nematoda</taxon>
        <taxon>Enoplea</taxon>
        <taxon>Dorylaimia</taxon>
        <taxon>Mermithida</taxon>
        <taxon>Mermithoidea</taxon>
        <taxon>Mermithidae</taxon>
        <taxon>Romanomermis</taxon>
    </lineage>
</organism>
<evidence type="ECO:0000313" key="3">
    <source>
        <dbReference type="WBParaSite" id="nRc.2.0.1.t15741-RA"/>
    </source>
</evidence>
<dbReference type="Proteomes" id="UP000887565">
    <property type="component" value="Unplaced"/>
</dbReference>
<reference evidence="3" key="1">
    <citation type="submission" date="2022-11" db="UniProtKB">
        <authorList>
            <consortium name="WormBaseParasite"/>
        </authorList>
    </citation>
    <scope>IDENTIFICATION</scope>
</reference>
<evidence type="ECO:0000313" key="2">
    <source>
        <dbReference type="Proteomes" id="UP000887565"/>
    </source>
</evidence>
<keyword evidence="2" id="KW-1185">Reference proteome</keyword>